<evidence type="ECO:0000313" key="2">
    <source>
        <dbReference type="Proteomes" id="UP000076964"/>
    </source>
</evidence>
<dbReference type="EMBL" id="LSFI01000022">
    <property type="protein sequence ID" value="OAG27688.1"/>
    <property type="molecule type" value="Genomic_DNA"/>
</dbReference>
<proteinExistence type="predicted"/>
<dbReference type="RefSeq" id="WP_068541957.1">
    <property type="nucleotide sequence ID" value="NZ_LSFI01000022.1"/>
</dbReference>
<organism evidence="1 2">
    <name type="scientific">Thermodesulfatator autotrophicus</name>
    <dbReference type="NCBI Taxonomy" id="1795632"/>
    <lineage>
        <taxon>Bacteria</taxon>
        <taxon>Pseudomonadati</taxon>
        <taxon>Thermodesulfobacteriota</taxon>
        <taxon>Thermodesulfobacteria</taxon>
        <taxon>Thermodesulfobacteriales</taxon>
        <taxon>Thermodesulfatatoraceae</taxon>
        <taxon>Thermodesulfatator</taxon>
    </lineage>
</organism>
<dbReference type="Proteomes" id="UP000076964">
    <property type="component" value="Unassembled WGS sequence"/>
</dbReference>
<name>A0A177E7C2_9BACT</name>
<reference evidence="1 2" key="1">
    <citation type="submission" date="2016-02" db="EMBL/GenBank/DDBJ databases">
        <title>Draft genome sequence of Thermodesulfatator sp. S606.</title>
        <authorList>
            <person name="Lai Q."/>
            <person name="Cao J."/>
            <person name="Dupont S."/>
            <person name="Shao Z."/>
            <person name="Jebbar M."/>
            <person name="Alain K."/>
        </authorList>
    </citation>
    <scope>NUCLEOTIDE SEQUENCE [LARGE SCALE GENOMIC DNA]</scope>
    <source>
        <strain evidence="1 2">S606</strain>
    </source>
</reference>
<dbReference type="OrthoDB" id="9953990at2"/>
<accession>A0A177E7C2</accession>
<gene>
    <name evidence="1" type="ORF">TH606_05695</name>
</gene>
<dbReference type="STRING" id="1795632.TH606_05695"/>
<dbReference type="AlphaFoldDB" id="A0A177E7C2"/>
<evidence type="ECO:0000313" key="1">
    <source>
        <dbReference type="EMBL" id="OAG27688.1"/>
    </source>
</evidence>
<sequence>MKVKNVSIPIDIIIEMLKKLNEEEKLEIFEKVFLEEDSSPLTTEEKLEIERAEQELKNKETISWPFGA</sequence>
<comment type="caution">
    <text evidence="1">The sequence shown here is derived from an EMBL/GenBank/DDBJ whole genome shotgun (WGS) entry which is preliminary data.</text>
</comment>
<keyword evidence="2" id="KW-1185">Reference proteome</keyword>
<protein>
    <submittedName>
        <fullName evidence="1">Uncharacterized protein</fullName>
    </submittedName>
</protein>